<evidence type="ECO:0000313" key="2">
    <source>
        <dbReference type="EMBL" id="RPB06688.1"/>
    </source>
</evidence>
<evidence type="ECO:0000256" key="1">
    <source>
        <dbReference type="SAM" id="MobiDB-lite"/>
    </source>
</evidence>
<gene>
    <name evidence="2" type="ORF">P167DRAFT_580168</name>
</gene>
<keyword evidence="3" id="KW-1185">Reference proteome</keyword>
<protein>
    <submittedName>
        <fullName evidence="2">Uncharacterized protein</fullName>
    </submittedName>
</protein>
<dbReference type="AlphaFoldDB" id="A0A3N4KB62"/>
<organism evidence="2 3">
    <name type="scientific">Morchella conica CCBAS932</name>
    <dbReference type="NCBI Taxonomy" id="1392247"/>
    <lineage>
        <taxon>Eukaryota</taxon>
        <taxon>Fungi</taxon>
        <taxon>Dikarya</taxon>
        <taxon>Ascomycota</taxon>
        <taxon>Pezizomycotina</taxon>
        <taxon>Pezizomycetes</taxon>
        <taxon>Pezizales</taxon>
        <taxon>Morchellaceae</taxon>
        <taxon>Morchella</taxon>
    </lineage>
</organism>
<proteinExistence type="predicted"/>
<reference evidence="2 3" key="1">
    <citation type="journal article" date="2018" name="Nat. Ecol. Evol.">
        <title>Pezizomycetes genomes reveal the molecular basis of ectomycorrhizal truffle lifestyle.</title>
        <authorList>
            <person name="Murat C."/>
            <person name="Payen T."/>
            <person name="Noel B."/>
            <person name="Kuo A."/>
            <person name="Morin E."/>
            <person name="Chen J."/>
            <person name="Kohler A."/>
            <person name="Krizsan K."/>
            <person name="Balestrini R."/>
            <person name="Da Silva C."/>
            <person name="Montanini B."/>
            <person name="Hainaut M."/>
            <person name="Levati E."/>
            <person name="Barry K.W."/>
            <person name="Belfiori B."/>
            <person name="Cichocki N."/>
            <person name="Clum A."/>
            <person name="Dockter R.B."/>
            <person name="Fauchery L."/>
            <person name="Guy J."/>
            <person name="Iotti M."/>
            <person name="Le Tacon F."/>
            <person name="Lindquist E.A."/>
            <person name="Lipzen A."/>
            <person name="Malagnac F."/>
            <person name="Mello A."/>
            <person name="Molinier V."/>
            <person name="Miyauchi S."/>
            <person name="Poulain J."/>
            <person name="Riccioni C."/>
            <person name="Rubini A."/>
            <person name="Sitrit Y."/>
            <person name="Splivallo R."/>
            <person name="Traeger S."/>
            <person name="Wang M."/>
            <person name="Zifcakova L."/>
            <person name="Wipf D."/>
            <person name="Zambonelli A."/>
            <person name="Paolocci F."/>
            <person name="Nowrousian M."/>
            <person name="Ottonello S."/>
            <person name="Baldrian P."/>
            <person name="Spatafora J.W."/>
            <person name="Henrissat B."/>
            <person name="Nagy L.G."/>
            <person name="Aury J.M."/>
            <person name="Wincker P."/>
            <person name="Grigoriev I.V."/>
            <person name="Bonfante P."/>
            <person name="Martin F.M."/>
        </authorList>
    </citation>
    <scope>NUCLEOTIDE SEQUENCE [LARGE SCALE GENOMIC DNA]</scope>
    <source>
        <strain evidence="2 3">CCBAS932</strain>
    </source>
</reference>
<name>A0A3N4KB62_9PEZI</name>
<dbReference type="EMBL" id="ML119237">
    <property type="protein sequence ID" value="RPB06688.1"/>
    <property type="molecule type" value="Genomic_DNA"/>
</dbReference>
<evidence type="ECO:0000313" key="3">
    <source>
        <dbReference type="Proteomes" id="UP000277580"/>
    </source>
</evidence>
<feature type="compositionally biased region" description="Low complexity" evidence="1">
    <location>
        <begin position="53"/>
        <end position="62"/>
    </location>
</feature>
<dbReference type="InParanoid" id="A0A3N4KB62"/>
<dbReference type="Proteomes" id="UP000277580">
    <property type="component" value="Unassembled WGS sequence"/>
</dbReference>
<sequence>MPDYSGKASYARYKQWEALTGNESSVGLNLLWTDLFVNMVTTRSAGDNGGAGEIDAAAAEPGEYGETGGQHVGESKEAGLPTKKWVNGKGTMVVGLKCRGAAKKEDREGYQMVGGMVVGFVEAPAKGRVMELLKGGKGK</sequence>
<accession>A0A3N4KB62</accession>
<feature type="region of interest" description="Disordered" evidence="1">
    <location>
        <begin position="47"/>
        <end position="81"/>
    </location>
</feature>